<name>A0A167TWR0_9AGAM</name>
<keyword evidence="3" id="KW-1185">Reference proteome</keyword>
<feature type="region of interest" description="Disordered" evidence="1">
    <location>
        <begin position="147"/>
        <end position="483"/>
    </location>
</feature>
<feature type="compositionally biased region" description="Basic and acidic residues" evidence="1">
    <location>
        <begin position="408"/>
        <end position="446"/>
    </location>
</feature>
<evidence type="ECO:0000313" key="3">
    <source>
        <dbReference type="Proteomes" id="UP000076532"/>
    </source>
</evidence>
<dbReference type="Proteomes" id="UP000076532">
    <property type="component" value="Unassembled WGS sequence"/>
</dbReference>
<evidence type="ECO:0000256" key="1">
    <source>
        <dbReference type="SAM" id="MobiDB-lite"/>
    </source>
</evidence>
<sequence length="637" mass="71470">MASPSLAGPSSSNGIHKIQGSAPGVLDPTQPGRLLRHPGSRLAFASFDPTIAHPGASNAAQNTNHGVENYRPKRIVVETSPQGASFWRFVPRARREDGVPDEGVWPRVVEVAGARAEFTEDQWDIYKLDPHYQCLVRAYPRIPIITPVTPSPNDAPPTNRTNPTDTLPGKRRPPSPLAGSDADVPPPSAPKKRRGRSPGVLTSSEDEDEDMPYTYTSEKGPQRSKSQLRDLHEQNRRARRERTLRTQAKRERPLEQDQDESMFSPTHEEPGPGPRFQSMPPAPSSASKRRKGGGLARSNQPIIEEEEEEESDARQPSTRAFKRTRTASPTSIKKTLESKRATREREKQAKWSKIMAGRKKDRDAQLMHGILEEVPTPGSSQAGPSPSTISSSTTPPADPLEADEQITDAERARRAALEESIRKLQELEQDKPLWDEAAKKRQMRETAEEDELRAKAERRRQAAAAQDAHDRREKFEGEERAAAARAEAERFERAAAAARARGERSQRQRWETGPWTTARALERYRAMCAAFDSTKYAENEPLAFEDVPWPVLHAPGTFGVEDVDWAAVELFFAAVRPFVRGDEYKGFVEKSHRRFHPDRWRSRRILAGVVDEAEREELELAANVTAQALTPLWRDIK</sequence>
<feature type="compositionally biased region" description="Basic and acidic residues" evidence="1">
    <location>
        <begin position="227"/>
        <end position="255"/>
    </location>
</feature>
<feature type="compositionally biased region" description="Polar residues" evidence="1">
    <location>
        <begin position="156"/>
        <end position="165"/>
    </location>
</feature>
<dbReference type="OrthoDB" id="8062037at2759"/>
<feature type="compositionally biased region" description="Polar residues" evidence="1">
    <location>
        <begin position="214"/>
        <end position="225"/>
    </location>
</feature>
<accession>A0A167TWR0</accession>
<gene>
    <name evidence="2" type="ORF">FIBSPDRAFT_845039</name>
</gene>
<protein>
    <submittedName>
        <fullName evidence="2">Uncharacterized protein</fullName>
    </submittedName>
</protein>
<evidence type="ECO:0000313" key="2">
    <source>
        <dbReference type="EMBL" id="KZP03364.1"/>
    </source>
</evidence>
<proteinExistence type="predicted"/>
<feature type="region of interest" description="Disordered" evidence="1">
    <location>
        <begin position="1"/>
        <end position="34"/>
    </location>
</feature>
<feature type="compositionally biased region" description="Low complexity" evidence="1">
    <location>
        <begin position="384"/>
        <end position="395"/>
    </location>
</feature>
<dbReference type="EMBL" id="KV418088">
    <property type="protein sequence ID" value="KZP03364.1"/>
    <property type="molecule type" value="Genomic_DNA"/>
</dbReference>
<dbReference type="AlphaFoldDB" id="A0A167TWR0"/>
<reference evidence="2 3" key="1">
    <citation type="journal article" date="2016" name="Mol. Biol. Evol.">
        <title>Comparative Genomics of Early-Diverging Mushroom-Forming Fungi Provides Insights into the Origins of Lignocellulose Decay Capabilities.</title>
        <authorList>
            <person name="Nagy L.G."/>
            <person name="Riley R."/>
            <person name="Tritt A."/>
            <person name="Adam C."/>
            <person name="Daum C."/>
            <person name="Floudas D."/>
            <person name="Sun H."/>
            <person name="Yadav J.S."/>
            <person name="Pangilinan J."/>
            <person name="Larsson K.H."/>
            <person name="Matsuura K."/>
            <person name="Barry K."/>
            <person name="Labutti K."/>
            <person name="Kuo R."/>
            <person name="Ohm R.A."/>
            <person name="Bhattacharya S.S."/>
            <person name="Shirouzu T."/>
            <person name="Yoshinaga Y."/>
            <person name="Martin F.M."/>
            <person name="Grigoriev I.V."/>
            <person name="Hibbett D.S."/>
        </authorList>
    </citation>
    <scope>NUCLEOTIDE SEQUENCE [LARGE SCALE GENOMIC DNA]</scope>
    <source>
        <strain evidence="2 3">CBS 109695</strain>
    </source>
</reference>
<feature type="compositionally biased region" description="Basic and acidic residues" evidence="1">
    <location>
        <begin position="467"/>
        <end position="483"/>
    </location>
</feature>
<feature type="compositionally biased region" description="Basic and acidic residues" evidence="1">
    <location>
        <begin position="334"/>
        <end position="349"/>
    </location>
</feature>
<organism evidence="2 3">
    <name type="scientific">Athelia psychrophila</name>
    <dbReference type="NCBI Taxonomy" id="1759441"/>
    <lineage>
        <taxon>Eukaryota</taxon>
        <taxon>Fungi</taxon>
        <taxon>Dikarya</taxon>
        <taxon>Basidiomycota</taxon>
        <taxon>Agaricomycotina</taxon>
        <taxon>Agaricomycetes</taxon>
        <taxon>Agaricomycetidae</taxon>
        <taxon>Atheliales</taxon>
        <taxon>Atheliaceae</taxon>
        <taxon>Athelia</taxon>
    </lineage>
</organism>
<dbReference type="STRING" id="436010.A0A167TWR0"/>